<comment type="caution">
    <text evidence="1">The sequence shown here is derived from an EMBL/GenBank/DDBJ whole genome shotgun (WGS) entry which is preliminary data.</text>
</comment>
<dbReference type="EMBL" id="VUNB01000006">
    <property type="protein sequence ID" value="MST69505.1"/>
    <property type="molecule type" value="Genomic_DNA"/>
</dbReference>
<protein>
    <submittedName>
        <fullName evidence="1">DUF4860 domain-containing protein</fullName>
    </submittedName>
</protein>
<dbReference type="RefSeq" id="WP_154572975.1">
    <property type="nucleotide sequence ID" value="NZ_VUNB01000006.1"/>
</dbReference>
<proteinExistence type="predicted"/>
<dbReference type="InterPro" id="IPR032340">
    <property type="entry name" value="DUF4860"/>
</dbReference>
<accession>A0A6A8M834</accession>
<dbReference type="AlphaFoldDB" id="A0A6A8M834"/>
<reference evidence="1" key="1">
    <citation type="submission" date="2019-09" db="EMBL/GenBank/DDBJ databases">
        <title>In-depth cultivation of the pig gut microbiome towards novel bacterial diversity and tailored functional studies.</title>
        <authorList>
            <person name="Wylensek D."/>
            <person name="Hitch T.C.A."/>
            <person name="Clavel T."/>
        </authorList>
    </citation>
    <scope>NUCLEOTIDE SEQUENCE</scope>
    <source>
        <strain evidence="1">RF-744-FAT-WT-3</strain>
    </source>
</reference>
<organism evidence="1">
    <name type="scientific">Baileyella intestinalis</name>
    <dbReference type="NCBI Taxonomy" id="2606709"/>
    <lineage>
        <taxon>Bacteria</taxon>
        <taxon>Bacillati</taxon>
        <taxon>Bacillota</taxon>
        <taxon>Clostridia</taxon>
        <taxon>Peptostreptococcales</taxon>
        <taxon>Anaerovoracaceae</taxon>
        <taxon>Baileyella</taxon>
    </lineage>
</organism>
<dbReference type="Pfam" id="PF16152">
    <property type="entry name" value="DUF4860"/>
    <property type="match status" value="1"/>
</dbReference>
<name>A0A6A8M834_9FIRM</name>
<sequence>MRNRVFRINAVLPILVLCIFAMLAVVVTSEAAGAYKREQLRTEQNYSSRIIPSYVTEKVRQADPGSVTIGTVGKQPALFIRSQVTGSGETGNQESTGLLTCIYQYDGELMEQTVRQGDSISPSGGTAIAKAKVFTPVEESPGLLKLVYIGEGDTVMAAYVKF</sequence>
<gene>
    <name evidence="1" type="ORF">FYJ66_07905</name>
</gene>
<evidence type="ECO:0000313" key="1">
    <source>
        <dbReference type="EMBL" id="MST69505.1"/>
    </source>
</evidence>